<evidence type="ECO:0000256" key="1">
    <source>
        <dbReference type="SAM" id="MobiDB-lite"/>
    </source>
</evidence>
<dbReference type="Proteomes" id="UP000467700">
    <property type="component" value="Unassembled WGS sequence"/>
</dbReference>
<name>A0A8S0XPI1_CYCAE</name>
<protein>
    <submittedName>
        <fullName evidence="2">Uncharacterized protein</fullName>
    </submittedName>
</protein>
<evidence type="ECO:0000313" key="3">
    <source>
        <dbReference type="Proteomes" id="UP000467700"/>
    </source>
</evidence>
<dbReference type="AlphaFoldDB" id="A0A8S0XPI1"/>
<gene>
    <name evidence="2" type="ORF">AAE3_LOCUS10078</name>
</gene>
<comment type="caution">
    <text evidence="2">The sequence shown here is derived from an EMBL/GenBank/DDBJ whole genome shotgun (WGS) entry which is preliminary data.</text>
</comment>
<feature type="region of interest" description="Disordered" evidence="1">
    <location>
        <begin position="9"/>
        <end position="36"/>
    </location>
</feature>
<proteinExistence type="predicted"/>
<reference evidence="2 3" key="1">
    <citation type="submission" date="2020-01" db="EMBL/GenBank/DDBJ databases">
        <authorList>
            <person name="Gupta K D."/>
        </authorList>
    </citation>
    <scope>NUCLEOTIDE SEQUENCE [LARGE SCALE GENOMIC DNA]</scope>
</reference>
<feature type="compositionally biased region" description="Basic and acidic residues" evidence="1">
    <location>
        <begin position="107"/>
        <end position="119"/>
    </location>
</feature>
<dbReference type="EMBL" id="CACVBS010000063">
    <property type="protein sequence ID" value="CAA7267793.1"/>
    <property type="molecule type" value="Genomic_DNA"/>
</dbReference>
<feature type="compositionally biased region" description="Polar residues" evidence="1">
    <location>
        <begin position="12"/>
        <end position="28"/>
    </location>
</feature>
<feature type="region of interest" description="Disordered" evidence="1">
    <location>
        <begin position="86"/>
        <end position="150"/>
    </location>
</feature>
<evidence type="ECO:0000313" key="2">
    <source>
        <dbReference type="EMBL" id="CAA7267793.1"/>
    </source>
</evidence>
<organism evidence="2 3">
    <name type="scientific">Cyclocybe aegerita</name>
    <name type="common">Black poplar mushroom</name>
    <name type="synonym">Agrocybe aegerita</name>
    <dbReference type="NCBI Taxonomy" id="1973307"/>
    <lineage>
        <taxon>Eukaryota</taxon>
        <taxon>Fungi</taxon>
        <taxon>Dikarya</taxon>
        <taxon>Basidiomycota</taxon>
        <taxon>Agaricomycotina</taxon>
        <taxon>Agaricomycetes</taxon>
        <taxon>Agaricomycetidae</taxon>
        <taxon>Agaricales</taxon>
        <taxon>Agaricineae</taxon>
        <taxon>Bolbitiaceae</taxon>
        <taxon>Cyclocybe</taxon>
    </lineage>
</organism>
<sequence>MVQPSLIIVSTPIPSTQHLSGRPSSPENTTKEPTHITDDVASCLNPAVRPSPLIGMWAGFQPLRVSSIDTRSPPQPRYWPHCVLFAPPSLSPHPSPPQGWQQQQQGDDEHGNGAEDWARKRTVTGWGDKEDGDGATMRGDNGNDDQEMMG</sequence>
<accession>A0A8S0XPI1</accession>
<keyword evidence="3" id="KW-1185">Reference proteome</keyword>